<evidence type="ECO:0000313" key="1">
    <source>
        <dbReference type="EMBL" id="KAE8423453.1"/>
    </source>
</evidence>
<protein>
    <submittedName>
        <fullName evidence="1">Uncharacterized protein</fullName>
    </submittedName>
</protein>
<gene>
    <name evidence="1" type="ORF">BDV36DRAFT_290136</name>
</gene>
<dbReference type="EMBL" id="ML735688">
    <property type="protein sequence ID" value="KAE8423453.1"/>
    <property type="molecule type" value="Genomic_DNA"/>
</dbReference>
<proteinExistence type="predicted"/>
<evidence type="ECO:0000313" key="2">
    <source>
        <dbReference type="Proteomes" id="UP000325395"/>
    </source>
</evidence>
<reference evidence="1 2" key="1">
    <citation type="submission" date="2019-04" db="EMBL/GenBank/DDBJ databases">
        <authorList>
            <consortium name="DOE Joint Genome Institute"/>
            <person name="Mondo S."/>
            <person name="Kjaerbolling I."/>
            <person name="Vesth T."/>
            <person name="Frisvad J.C."/>
            <person name="Nybo J.L."/>
            <person name="Theobald S."/>
            <person name="Kildgaard S."/>
            <person name="Isbrandt T."/>
            <person name="Kuo A."/>
            <person name="Sato A."/>
            <person name="Lyhne E.K."/>
            <person name="Kogle M.E."/>
            <person name="Wiebenga A."/>
            <person name="Kun R.S."/>
            <person name="Lubbers R.J."/>
            <person name="Makela M.R."/>
            <person name="Barry K."/>
            <person name="Chovatia M."/>
            <person name="Clum A."/>
            <person name="Daum C."/>
            <person name="Haridas S."/>
            <person name="He G."/>
            <person name="LaButti K."/>
            <person name="Lipzen A."/>
            <person name="Riley R."/>
            <person name="Salamov A."/>
            <person name="Simmons B.A."/>
            <person name="Magnuson J.K."/>
            <person name="Henrissat B."/>
            <person name="Mortensen U.H."/>
            <person name="Larsen T.O."/>
            <person name="Devries R.P."/>
            <person name="Grigoriev I.V."/>
            <person name="Machida M."/>
            <person name="Baker S.E."/>
            <person name="Andersen M.R."/>
            <person name="Cantor M.N."/>
            <person name="Hua S.X."/>
        </authorList>
    </citation>
    <scope>NUCLEOTIDE SEQUENCE [LARGE SCALE GENOMIC DNA]</scope>
    <source>
        <strain evidence="1 2">CBS 117616</strain>
    </source>
</reference>
<sequence length="282" mass="31497">MRRTYILAPNCDYPPGGSIGLGRILTNPLDTGTCINPDGPLPIPDNMPIQSQLKKDWMYVKYHSREGLIGLWAKFLEFIGLTAEAAFNWEYSKGDVYQFEELRTEFIDPTSEYIKDSIFDPPVAKHILNAPYPVIVYMITGVKIATGATVAFARSRELSGNIRGGAGAAKPGSGGLNAAANWIDGKELYFRSPSAFVFAYRLREIHYNEKDRRIQQRAFDGSLFDLDTSNSPNETREYLESAIEVVGMANESQTVENLDLKTEEALDDADDHKCAFVVTRNH</sequence>
<organism evidence="1 2">
    <name type="scientific">Aspergillus pseudocaelatus</name>
    <dbReference type="NCBI Taxonomy" id="1825620"/>
    <lineage>
        <taxon>Eukaryota</taxon>
        <taxon>Fungi</taxon>
        <taxon>Dikarya</taxon>
        <taxon>Ascomycota</taxon>
        <taxon>Pezizomycotina</taxon>
        <taxon>Eurotiomycetes</taxon>
        <taxon>Eurotiomycetidae</taxon>
        <taxon>Eurotiales</taxon>
        <taxon>Aspergillaceae</taxon>
        <taxon>Aspergillus</taxon>
        <taxon>Aspergillus subgen. Circumdati</taxon>
    </lineage>
</organism>
<accession>A0ABQ6X3N3</accession>
<dbReference type="Proteomes" id="UP000325395">
    <property type="component" value="Unassembled WGS sequence"/>
</dbReference>
<name>A0ABQ6X3N3_9EURO</name>
<keyword evidence="2" id="KW-1185">Reference proteome</keyword>